<proteinExistence type="predicted"/>
<gene>
    <name evidence="1" type="ORF">E5K00_06980</name>
</gene>
<comment type="caution">
    <text evidence="1">The sequence shown here is derived from an EMBL/GenBank/DDBJ whole genome shotgun (WGS) entry which is preliminary data.</text>
</comment>
<evidence type="ECO:0000313" key="1">
    <source>
        <dbReference type="EMBL" id="TGE24936.1"/>
    </source>
</evidence>
<dbReference type="OrthoDB" id="9785438at2"/>
<dbReference type="Proteomes" id="UP000297549">
    <property type="component" value="Unassembled WGS sequence"/>
</dbReference>
<sequence length="130" mass="14819">MTILFDGICNLCNGFVQFVIKHDTNNRFTFATLQSETGRRLLGHHGLDATALSTIVLVDGDRQAWTKSDAVMRIGWELGYPWKLLRLGVVLPRALRDACYSFVANNRYRLLGQATECWLMTPELARKFIK</sequence>
<accession>A0A4Z0Q663</accession>
<organism evidence="1 2">
    <name type="scientific">Hymenobacter aquaticus</name>
    <dbReference type="NCBI Taxonomy" id="1867101"/>
    <lineage>
        <taxon>Bacteria</taxon>
        <taxon>Pseudomonadati</taxon>
        <taxon>Bacteroidota</taxon>
        <taxon>Cytophagia</taxon>
        <taxon>Cytophagales</taxon>
        <taxon>Hymenobacteraceae</taxon>
        <taxon>Hymenobacter</taxon>
    </lineage>
</organism>
<dbReference type="PANTHER" id="PTHR33639">
    <property type="entry name" value="THIOL-DISULFIDE OXIDOREDUCTASE DCC"/>
    <property type="match status" value="1"/>
</dbReference>
<reference evidence="1 2" key="1">
    <citation type="submission" date="2019-04" db="EMBL/GenBank/DDBJ databases">
        <authorList>
            <person name="Feng G."/>
            <person name="Zhang J."/>
            <person name="Zhu H."/>
        </authorList>
    </citation>
    <scope>NUCLEOTIDE SEQUENCE [LARGE SCALE GENOMIC DNA]</scope>
    <source>
        <strain evidence="1 2">JCM 31653</strain>
    </source>
</reference>
<dbReference type="GO" id="GO:0015035">
    <property type="term" value="F:protein-disulfide reductase activity"/>
    <property type="evidence" value="ECO:0007669"/>
    <property type="project" value="InterPro"/>
</dbReference>
<name>A0A4Z0Q663_9BACT</name>
<dbReference type="InterPro" id="IPR052927">
    <property type="entry name" value="DCC_oxidoreductase"/>
</dbReference>
<protein>
    <submittedName>
        <fullName evidence="1">Thiol-disulfide oxidoreductase DCC family protein</fullName>
    </submittedName>
</protein>
<dbReference type="EMBL" id="SRLC01000001">
    <property type="protein sequence ID" value="TGE24936.1"/>
    <property type="molecule type" value="Genomic_DNA"/>
</dbReference>
<dbReference type="AlphaFoldDB" id="A0A4Z0Q663"/>
<dbReference type="InterPro" id="IPR007263">
    <property type="entry name" value="DCC1-like"/>
</dbReference>
<dbReference type="RefSeq" id="WP_135462515.1">
    <property type="nucleotide sequence ID" value="NZ_SRLC01000001.1"/>
</dbReference>
<evidence type="ECO:0000313" key="2">
    <source>
        <dbReference type="Proteomes" id="UP000297549"/>
    </source>
</evidence>
<dbReference type="Pfam" id="PF04134">
    <property type="entry name" value="DCC1-like"/>
    <property type="match status" value="1"/>
</dbReference>
<keyword evidence="2" id="KW-1185">Reference proteome</keyword>
<dbReference type="PANTHER" id="PTHR33639:SF2">
    <property type="entry name" value="DUF393 DOMAIN-CONTAINING PROTEIN"/>
    <property type="match status" value="1"/>
</dbReference>